<name>A0ACB9LQT8_BAUVA</name>
<organism evidence="1 2">
    <name type="scientific">Bauhinia variegata</name>
    <name type="common">Purple orchid tree</name>
    <name type="synonym">Phanera variegata</name>
    <dbReference type="NCBI Taxonomy" id="167791"/>
    <lineage>
        <taxon>Eukaryota</taxon>
        <taxon>Viridiplantae</taxon>
        <taxon>Streptophyta</taxon>
        <taxon>Embryophyta</taxon>
        <taxon>Tracheophyta</taxon>
        <taxon>Spermatophyta</taxon>
        <taxon>Magnoliopsida</taxon>
        <taxon>eudicotyledons</taxon>
        <taxon>Gunneridae</taxon>
        <taxon>Pentapetalae</taxon>
        <taxon>rosids</taxon>
        <taxon>fabids</taxon>
        <taxon>Fabales</taxon>
        <taxon>Fabaceae</taxon>
        <taxon>Cercidoideae</taxon>
        <taxon>Cercideae</taxon>
        <taxon>Bauhiniinae</taxon>
        <taxon>Bauhinia</taxon>
    </lineage>
</organism>
<accession>A0ACB9LQT8</accession>
<proteinExistence type="predicted"/>
<evidence type="ECO:0000313" key="2">
    <source>
        <dbReference type="Proteomes" id="UP000828941"/>
    </source>
</evidence>
<keyword evidence="2" id="KW-1185">Reference proteome</keyword>
<protein>
    <submittedName>
        <fullName evidence="1">Uncharacterized protein</fullName>
    </submittedName>
</protein>
<reference evidence="1 2" key="1">
    <citation type="journal article" date="2022" name="DNA Res.">
        <title>Chromosomal-level genome assembly of the orchid tree Bauhinia variegata (Leguminosae; Cercidoideae) supports the allotetraploid origin hypothesis of Bauhinia.</title>
        <authorList>
            <person name="Zhong Y."/>
            <person name="Chen Y."/>
            <person name="Zheng D."/>
            <person name="Pang J."/>
            <person name="Liu Y."/>
            <person name="Luo S."/>
            <person name="Meng S."/>
            <person name="Qian L."/>
            <person name="Wei D."/>
            <person name="Dai S."/>
            <person name="Zhou R."/>
        </authorList>
    </citation>
    <scope>NUCLEOTIDE SEQUENCE [LARGE SCALE GENOMIC DNA]</scope>
    <source>
        <strain evidence="1">BV-YZ2020</strain>
    </source>
</reference>
<comment type="caution">
    <text evidence="1">The sequence shown here is derived from an EMBL/GenBank/DDBJ whole genome shotgun (WGS) entry which is preliminary data.</text>
</comment>
<dbReference type="EMBL" id="CM039436">
    <property type="protein sequence ID" value="KAI4313418.1"/>
    <property type="molecule type" value="Genomic_DNA"/>
</dbReference>
<dbReference type="Proteomes" id="UP000828941">
    <property type="component" value="Chromosome 11"/>
</dbReference>
<evidence type="ECO:0000313" key="1">
    <source>
        <dbReference type="EMBL" id="KAI4313418.1"/>
    </source>
</evidence>
<gene>
    <name evidence="1" type="ORF">L6164_026402</name>
</gene>
<sequence>MECLTMVGEKILEYTLDPMARQVGYLIFYNSNVKELKEKADSLQHARESVQQRVDAAYRNGDEIYSGVRTWLEKVDEMAIKVESHIQDDHHKKTGCSSRSFPNLWMRHQLSRKSKKIVQEIEILKNKGQFEHISYQKAPNLIQNLSSAAGDKDFGSRVETLEAIMEALRDPNINNIGVYGMGGVGKSTLVKQVAQKAQQEFDVVVMAIITQNPEVEKIQGQIADMLGLNFSNEQSSIGRAGRLHERLKKEKNVLLILDDLWGELNWSEIGIPSPEEHTHIQQRSCKLLMTSRDRDVLSKLNSQKYFLMRPLSDIEAWKLFKEKAMLDESIGNAELLSIAHEVAQECGGLPLAVVTIASSLKNKRISEWKAVLQELRNPAPTDSSNDLCKIHDVVRDVALMMALQHHQCFVKINEILEEWPEEEQMKNCKTIILRYCYLNDPFEMLCCPNLTFLLINNENPSLKLSDNLFEGMPRLKVLDLTRMKFESLPSSISVLSTLRTLCLDHCSLRKIEVIGELNSLKVLSLVKSDIKQLPKELGQLTQLQLLDLTGCSQLKLIPPSTLSSLKKLEELYMKDSFANWGVIDPMDQHQSNASVAELDNLLLLTTFLVHIPDERMLPKVLTFERLQKYKILIGNVWDWSSETETSRILKLWLSTSIHLRDDIKRLLDTVEELHIGKLEGAKNVLPSLNNEGLPQLQHLYITDNDEIQCVINSLGVIHSIDLFPNLESMVLQDAMNLERLCTGPFTGESFSKLKIIKVTNCGNLRSLFSTSLARGLPQLVEIELEECFRMERVVYDDENVAGILEFPKLCSLTIRSLPQLLGFYYEGNVLGTSDALFCEKVMFPSLEKLTINGLDKLNMIWNRLMAEDDAYNSSICDKVKVTRHGQIAKGSFCNLKTLKVVNCEEISKVLSFSLLNRLNSLEELEVQDCNSVEVVFDLEKITSEERHVVPKCHLRKLILFSLPNLKHVWNKDPQGILDFQNLSIIKAIDCQHMNYLLPVSVAKDLPNLLELVLEDCTGLENIVAKQEGLDAAISFMFPKVTELRLWDVPKLKGFYPGGYITKWPQLRKLIYLSIPKEVNYFGSKYFCFSESHFEDGPQALVQQSTAVEEVIPNLQELVLDHDDSALVIWLSKHSENYFSKIKVLTLQHFQEEQMSLSYSFFHRISKLDALVVARNSFEEIFSYENQAGDGTEHENVVWVKNLYLENLPKLRQICKEGYHVRLNDLRVRKCPCLLNLVPSSMILSHLTSLSVCKCEGLLYLVAPSTAKTLSQLTVMKIEDCKMIKEIVVDKVDTDAEEGDHEITFSKMKIIKLKSLSLLESFSSGNHAFKFPSLENTLLCECPNLKIFSKGVSTTPKLQRVHVELEVVDWYWEGDLNKTVQKMYANKVGLRSFELLKQEEFPELKELWHGQVSVKEFKNLRSVVVDSCEFISNVVPFNVLKALINLEELEVKNCSNAEVVFLLDGEDIDDKIVILTSKLKKLILSHLPNLKHVWNKDYRTVTFKNLQGVHVFDCERLSYLFPANVAKGLTQLGELRIEYCGFEEIVAKEEGQAMFVSFVFPKLTSLVISNVAQLKWFYPGRHTVEWPALKELEIFIEGEVKVFGTKLLDSKGTHGQRNLNSSIQQPIFFIEKVFPNLESLRLQNKDDILDWLRQISIEDFRRLNVLQLHCFYKEEDGFPYWLVQRLPNLKNLLVHDCYFEEIFSNEGEQTYAHLQLKVLVLGRLPKLKYICKEAPSSVSFNELTYLEVSKCDGLLYLVTSSTAKSLVQLKTMKIKKCWMIKEIVANKSDDEVGDEITFSNLKILELQQLSSLTSFSSGNYKFKFPSLKTIIVSLCPNLKTFSRGIPITPKVQRVQVGDQGDGWYWESNLNATLHKIYMEAYGKIRNEMNESSEDDSSYVSEPALSNTDIDQIEMEKDHHLEDHQELVDIVELLSPSEGTQEETSDLDIPEQYIPETEIDDAMEREGHAEETPK</sequence>